<dbReference type="AlphaFoldDB" id="A0AA36MGF1"/>
<dbReference type="PANTHER" id="PTHR12911">
    <property type="entry name" value="SAD1/UNC-84-LIKE PROTEIN-RELATED"/>
    <property type="match status" value="1"/>
</dbReference>
<evidence type="ECO:0000256" key="2">
    <source>
        <dbReference type="ARBA" id="ARBA00022692"/>
    </source>
</evidence>
<protein>
    <recommendedName>
        <fullName evidence="8">SUN domain-containing protein</fullName>
    </recommendedName>
</protein>
<evidence type="ECO:0000256" key="3">
    <source>
        <dbReference type="ARBA" id="ARBA00022989"/>
    </source>
</evidence>
<dbReference type="FunFam" id="2.60.120.260:FF:000199">
    <property type="entry name" value="CRE-UNC-84 protein"/>
    <property type="match status" value="1"/>
</dbReference>
<dbReference type="EMBL" id="CATQJL010000326">
    <property type="protein sequence ID" value="CAJ0609230.1"/>
    <property type="molecule type" value="Genomic_DNA"/>
</dbReference>
<evidence type="ECO:0000256" key="6">
    <source>
        <dbReference type="SAM" id="MobiDB-lite"/>
    </source>
</evidence>
<dbReference type="InterPro" id="IPR012919">
    <property type="entry name" value="SUN_dom"/>
</dbReference>
<feature type="transmembrane region" description="Helical" evidence="7">
    <location>
        <begin position="483"/>
        <end position="500"/>
    </location>
</feature>
<name>A0AA36MGF1_CYLNA</name>
<evidence type="ECO:0000256" key="7">
    <source>
        <dbReference type="SAM" id="Phobius"/>
    </source>
</evidence>
<proteinExistence type="predicted"/>
<evidence type="ECO:0000256" key="5">
    <source>
        <dbReference type="SAM" id="Coils"/>
    </source>
</evidence>
<dbReference type="Proteomes" id="UP001176961">
    <property type="component" value="Unassembled WGS sequence"/>
</dbReference>
<feature type="compositionally biased region" description="Basic residues" evidence="6">
    <location>
        <begin position="14"/>
        <end position="23"/>
    </location>
</feature>
<evidence type="ECO:0000259" key="8">
    <source>
        <dbReference type="PROSITE" id="PS51469"/>
    </source>
</evidence>
<sequence length="1066" mass="121677">MSQASESPLETMYRRRPSLRRPPVRNVNSPRLTEDEADQLTSPFLNYSTGYTYAFSQSYDPDKPPAWEVPNINNNFLHTPHVSNNHEYVEHVAAPSIMRKLGQTVSDAFYAVLNTILWAFYSVTVRPLKALGLLFYDIVEGAFYLTRSLSDSISDCVYEYAGGYHHPYRRRSLYEILVIAMFKLVSGTFNILRMPVDFIAGLYREASLLLTRKYYELLAEKGRKVHTEAVIKKFRAMNKETAELTRWRLMRKAEQESAAKYEWGGGDHNYDANDPYDPDRRFYNLRSRNVAAFDTDSEDDDTPRRRKTVRFDTVPSVTTYGGSDFRKASMATRIATWLGSMASSAVYYMLSAADFALKCIKAPYRILTGEVDQDYVTPSNSAEEVYLHGRHSHVRRMTAGADADYEDEDHDLYMEPEPSPLLSRFMSFCSTVLYAPCRAFLFITFAVVDLIRWLLSRVTSAPRWLWENANYLVDEMFSRRRRWLWWLLPLFLLLLLALTPRNRDDPLTLFGHKVSDVPDRIKNYASSMMDSEGHYAKSLNSIYDEYWKNGRFGKYDILTRLSSAVSNGWLFAFKLVRGAYDLLNAIVSDSISFVVDLVSKLPRLLYPKKTLEPSFNMPHEEDAESSTLVGPSPLTKYLTGANMSFWKSSAYGLAANAQKCLYDFLSNVKDVGAFLTSGVQQTVRLLFNIILFPFTRILPELSSSLKSSALAVASTTEKYLQNTLMAFVNMGGSLVQYLFNILRWFGHGLSSLFLLFSSRLDRHHITTVDEKPVEQTVDTIPQSQNVGGATDEPKVVYVPSPTSSIDEKKMIDRITAIVHAKMDQDLRAKLETELKSLKESYEEKILSLKQEKSRAEIDYTQLESLIHAAISEYDSDKTGMFDFALESAGASIISTRCSENYNTYSRLEKIWNIPLWYSSYGPRTVIQRNSKTLFPGECWSFKGPVGYITIGLSHPINITIFSYEHIGAHQAPGGQRPSCPKTFKLWAYKSEADMETRVLLGDFMYDIKGPPLQFFVIKTQPDYPVKIIEMEVTSNYGAEYTSLYRLRVHGSLYKPGNDVIVSHFLS</sequence>
<keyword evidence="3 7" id="KW-1133">Transmembrane helix</keyword>
<feature type="region of interest" description="Disordered" evidence="6">
    <location>
        <begin position="1"/>
        <end position="35"/>
    </location>
</feature>
<dbReference type="Pfam" id="PF07738">
    <property type="entry name" value="Sad1_UNC"/>
    <property type="match status" value="1"/>
</dbReference>
<keyword evidence="4 7" id="KW-0472">Membrane</keyword>
<keyword evidence="2 7" id="KW-0812">Transmembrane</keyword>
<keyword evidence="5" id="KW-0175">Coiled coil</keyword>
<evidence type="ECO:0000313" key="10">
    <source>
        <dbReference type="Proteomes" id="UP001176961"/>
    </source>
</evidence>
<gene>
    <name evidence="9" type="ORF">CYNAS_LOCUS21213</name>
</gene>
<evidence type="ECO:0000256" key="4">
    <source>
        <dbReference type="ARBA" id="ARBA00023136"/>
    </source>
</evidence>
<comment type="caution">
    <text evidence="9">The sequence shown here is derived from an EMBL/GenBank/DDBJ whole genome shotgun (WGS) entry which is preliminary data.</text>
</comment>
<evidence type="ECO:0000313" key="9">
    <source>
        <dbReference type="EMBL" id="CAJ0609230.1"/>
    </source>
</evidence>
<accession>A0AA36MGF1</accession>
<feature type="coiled-coil region" evidence="5">
    <location>
        <begin position="820"/>
        <end position="865"/>
    </location>
</feature>
<reference evidence="9" key="1">
    <citation type="submission" date="2023-07" db="EMBL/GenBank/DDBJ databases">
        <authorList>
            <consortium name="CYATHOMIX"/>
        </authorList>
    </citation>
    <scope>NUCLEOTIDE SEQUENCE</scope>
    <source>
        <strain evidence="9">N/A</strain>
    </source>
</reference>
<evidence type="ECO:0000256" key="1">
    <source>
        <dbReference type="ARBA" id="ARBA00004370"/>
    </source>
</evidence>
<organism evidence="9 10">
    <name type="scientific">Cylicocyclus nassatus</name>
    <name type="common">Nematode worm</name>
    <dbReference type="NCBI Taxonomy" id="53992"/>
    <lineage>
        <taxon>Eukaryota</taxon>
        <taxon>Metazoa</taxon>
        <taxon>Ecdysozoa</taxon>
        <taxon>Nematoda</taxon>
        <taxon>Chromadorea</taxon>
        <taxon>Rhabditida</taxon>
        <taxon>Rhabditina</taxon>
        <taxon>Rhabditomorpha</taxon>
        <taxon>Strongyloidea</taxon>
        <taxon>Strongylidae</taxon>
        <taxon>Cylicocyclus</taxon>
    </lineage>
</organism>
<feature type="domain" description="SUN" evidence="8">
    <location>
        <begin position="889"/>
        <end position="1053"/>
    </location>
</feature>
<keyword evidence="10" id="KW-1185">Reference proteome</keyword>
<comment type="subcellular location">
    <subcellularLocation>
        <location evidence="1">Membrane</location>
    </subcellularLocation>
</comment>
<dbReference type="Gene3D" id="2.60.120.260">
    <property type="entry name" value="Galactose-binding domain-like"/>
    <property type="match status" value="1"/>
</dbReference>
<dbReference type="PROSITE" id="PS51469">
    <property type="entry name" value="SUN"/>
    <property type="match status" value="1"/>
</dbReference>
<dbReference type="InterPro" id="IPR045119">
    <property type="entry name" value="SUN1-5"/>
</dbReference>
<dbReference type="GO" id="GO:0043495">
    <property type="term" value="F:protein-membrane adaptor activity"/>
    <property type="evidence" value="ECO:0007669"/>
    <property type="project" value="TreeGrafter"/>
</dbReference>
<feature type="transmembrane region" description="Helical" evidence="7">
    <location>
        <begin position="433"/>
        <end position="455"/>
    </location>
</feature>
<dbReference type="PANTHER" id="PTHR12911:SF8">
    <property type="entry name" value="KLAROID PROTEIN-RELATED"/>
    <property type="match status" value="1"/>
</dbReference>
<dbReference type="GO" id="GO:0034993">
    <property type="term" value="C:meiotic nuclear membrane microtubule tethering complex"/>
    <property type="evidence" value="ECO:0007669"/>
    <property type="project" value="TreeGrafter"/>
</dbReference>